<protein>
    <submittedName>
        <fullName evidence="2">Uncharacterized protein</fullName>
    </submittedName>
</protein>
<accession>A0A0G1BF84</accession>
<gene>
    <name evidence="2" type="ORF">UV42_C0018G0003</name>
</gene>
<name>A0A0G1BF84_9BACT</name>
<sequence length="685" mass="77468">MNSNTPNIEPNIPTQMPEKKKFPTWIIIFFSVLGGAVLIGMIGYIIFFMNSVIRSGNSADNAGNLPEALTDQNLLDQDAATDDVFDADVFEKGEDAFGTFVRATEDSPKDYSPMFLEDPIVVDWYPHAVAVSETQAEKIYKDIRPQYFLDQEAMQSYADTDVANVYAFHLYELGTISTPEQLQGTPVYIFSYPVGGMGITIWGDYVIYSEKVHSFVALDTSEQQRTWAFASEIVDMNTYIRGVISFDTGLLTYPELIDVPSADSTLVHMGSLTERDENPFEHYGAQENAGGILNLTTGNIVIGYPNNAIEFTDKKSNEDIYFVDGAYQVILDDGSVQTYELLPSFLSVPDDAEQKQMYTYGYVAEVDWNADFSQSRNTYIIGGELTTTGCAAGIETHTNIVNEADWFNEQNLTQVGTAKNGDPIYVMTDPEDVQIYKDFFTFGGQGGYMQLHPELEFTDLENVSEEEMYDEFLSNDPIIFWKDHKDRWRVYFKSEYQSLAECGKPVIYLYPEKAMDVNVQVAPNGGFTYTDPVYPESGWFVHATPEGKLYSYRDMASYPYLFWEGHADGFGFSEKGFVFSRDTLESDMTKLLAKAGLNKQETIDFLEFWLPKMQEKPYVFVTFANQHAFESAAPLNITPAPDSVLRVFMNFKSLDTYTKVEPLLLRGFERKGFTVVEWGGILEKK</sequence>
<evidence type="ECO:0000256" key="1">
    <source>
        <dbReference type="SAM" id="Phobius"/>
    </source>
</evidence>
<dbReference type="AlphaFoldDB" id="A0A0G1BF84"/>
<feature type="transmembrane region" description="Helical" evidence="1">
    <location>
        <begin position="25"/>
        <end position="49"/>
    </location>
</feature>
<evidence type="ECO:0000313" key="2">
    <source>
        <dbReference type="EMBL" id="KKS71844.1"/>
    </source>
</evidence>
<dbReference type="PATRIC" id="fig|1619052.3.peg.445"/>
<organism evidence="2 3">
    <name type="scientific">Candidatus Magasanikbacteria bacterium GW2011_GWE2_42_7</name>
    <dbReference type="NCBI Taxonomy" id="1619052"/>
    <lineage>
        <taxon>Bacteria</taxon>
        <taxon>Candidatus Magasanikiibacteriota</taxon>
    </lineage>
</organism>
<keyword evidence="1" id="KW-0812">Transmembrane</keyword>
<reference evidence="2 3" key="1">
    <citation type="journal article" date="2015" name="Nature">
        <title>rRNA introns, odd ribosomes, and small enigmatic genomes across a large radiation of phyla.</title>
        <authorList>
            <person name="Brown C.T."/>
            <person name="Hug L.A."/>
            <person name="Thomas B.C."/>
            <person name="Sharon I."/>
            <person name="Castelle C.J."/>
            <person name="Singh A."/>
            <person name="Wilkins M.J."/>
            <person name="Williams K.H."/>
            <person name="Banfield J.F."/>
        </authorList>
    </citation>
    <scope>NUCLEOTIDE SEQUENCE [LARGE SCALE GENOMIC DNA]</scope>
</reference>
<dbReference type="Proteomes" id="UP000033867">
    <property type="component" value="Unassembled WGS sequence"/>
</dbReference>
<dbReference type="EMBL" id="LCEK01000018">
    <property type="protein sequence ID" value="KKS71844.1"/>
    <property type="molecule type" value="Genomic_DNA"/>
</dbReference>
<proteinExistence type="predicted"/>
<evidence type="ECO:0000313" key="3">
    <source>
        <dbReference type="Proteomes" id="UP000033867"/>
    </source>
</evidence>
<keyword evidence="1" id="KW-0472">Membrane</keyword>
<comment type="caution">
    <text evidence="2">The sequence shown here is derived from an EMBL/GenBank/DDBJ whole genome shotgun (WGS) entry which is preliminary data.</text>
</comment>
<keyword evidence="1" id="KW-1133">Transmembrane helix</keyword>